<reference evidence="2" key="1">
    <citation type="submission" date="2016-10" db="EMBL/GenBank/DDBJ databases">
        <authorList>
            <person name="Varghese N."/>
            <person name="Submissions S."/>
        </authorList>
    </citation>
    <scope>NUCLEOTIDE SEQUENCE [LARGE SCALE GENOMIC DNA]</scope>
    <source>
        <strain evidence="2">S6-262</strain>
    </source>
</reference>
<dbReference type="RefSeq" id="WP_093663876.1">
    <property type="nucleotide sequence ID" value="NZ_FOCF01000001.1"/>
</dbReference>
<protein>
    <submittedName>
        <fullName evidence="1">Uncharacterized protein</fullName>
    </submittedName>
</protein>
<dbReference type="AlphaFoldDB" id="A0A1H7Z4C1"/>
<dbReference type="Proteomes" id="UP000199206">
    <property type="component" value="Unassembled WGS sequence"/>
</dbReference>
<evidence type="ECO:0000313" key="2">
    <source>
        <dbReference type="Proteomes" id="UP000199206"/>
    </source>
</evidence>
<proteinExistence type="predicted"/>
<dbReference type="STRING" id="1166340.SAMN05192583_0529"/>
<organism evidence="1 2">
    <name type="scientific">Sphingomonas gellani</name>
    <dbReference type="NCBI Taxonomy" id="1166340"/>
    <lineage>
        <taxon>Bacteria</taxon>
        <taxon>Pseudomonadati</taxon>
        <taxon>Pseudomonadota</taxon>
        <taxon>Alphaproteobacteria</taxon>
        <taxon>Sphingomonadales</taxon>
        <taxon>Sphingomonadaceae</taxon>
        <taxon>Sphingomonas</taxon>
    </lineage>
</organism>
<evidence type="ECO:0000313" key="1">
    <source>
        <dbReference type="EMBL" id="SEM53063.1"/>
    </source>
</evidence>
<gene>
    <name evidence="1" type="ORF">SAMN05192583_0529</name>
</gene>
<accession>A0A1H7Z4C1</accession>
<name>A0A1H7Z4C1_9SPHN</name>
<keyword evidence="2" id="KW-1185">Reference proteome</keyword>
<dbReference type="EMBL" id="FOCF01000001">
    <property type="protein sequence ID" value="SEM53063.1"/>
    <property type="molecule type" value="Genomic_DNA"/>
</dbReference>
<sequence length="64" mass="7238">MARPNEQREIEAHMLAQELIADVGHLDALDWLEDLLAECDDQHEALYLTYVISAVEAASHGRLH</sequence>